<evidence type="ECO:0000313" key="6">
    <source>
        <dbReference type="Proteomes" id="UP001222275"/>
    </source>
</evidence>
<dbReference type="Gene3D" id="3.40.50.2300">
    <property type="match status" value="1"/>
</dbReference>
<feature type="domain" description="HD-GYP" evidence="4">
    <location>
        <begin position="153"/>
        <end position="350"/>
    </location>
</feature>
<feature type="modified residue" description="4-aspartylphosphate" evidence="1">
    <location>
        <position position="58"/>
    </location>
</feature>
<dbReference type="SMART" id="SM00471">
    <property type="entry name" value="HDc"/>
    <property type="match status" value="1"/>
</dbReference>
<keyword evidence="2" id="KW-0175">Coiled coil</keyword>
<evidence type="ECO:0000259" key="3">
    <source>
        <dbReference type="PROSITE" id="PS50110"/>
    </source>
</evidence>
<keyword evidence="6" id="KW-1185">Reference proteome</keyword>
<feature type="domain" description="Response regulatory" evidence="3">
    <location>
        <begin position="8"/>
        <end position="126"/>
    </location>
</feature>
<dbReference type="InterPro" id="IPR001789">
    <property type="entry name" value="Sig_transdc_resp-reg_receiver"/>
</dbReference>
<dbReference type="SUPFAM" id="SSF52172">
    <property type="entry name" value="CheY-like"/>
    <property type="match status" value="1"/>
</dbReference>
<dbReference type="RefSeq" id="WP_275595000.1">
    <property type="nucleotide sequence ID" value="NZ_CP102381.1"/>
</dbReference>
<evidence type="ECO:0000313" key="5">
    <source>
        <dbReference type="EMBL" id="WEJ62744.1"/>
    </source>
</evidence>
<evidence type="ECO:0000259" key="4">
    <source>
        <dbReference type="PROSITE" id="PS51832"/>
    </source>
</evidence>
<dbReference type="SMART" id="SM00448">
    <property type="entry name" value="REC"/>
    <property type="match status" value="1"/>
</dbReference>
<dbReference type="InterPro" id="IPR011006">
    <property type="entry name" value="CheY-like_superfamily"/>
</dbReference>
<evidence type="ECO:0000256" key="2">
    <source>
        <dbReference type="SAM" id="Coils"/>
    </source>
</evidence>
<reference evidence="5 6" key="1">
    <citation type="submission" date="2022-06" db="EMBL/GenBank/DDBJ databases">
        <title>Thiomicrohabdus sp. nov, an obligately chemolithoautotrophic, sulfur-oxidizing bacterium isolated from beach of Guanyin Mountain. Amoy.</title>
        <authorList>
            <person name="Zhu H."/>
        </authorList>
    </citation>
    <scope>NUCLEOTIDE SEQUENCE [LARGE SCALE GENOMIC DNA]</scope>
    <source>
        <strain evidence="5 6">XGS-01</strain>
    </source>
</reference>
<accession>A0ABY8C9W0</accession>
<dbReference type="Gene3D" id="1.10.3210.10">
    <property type="entry name" value="Hypothetical protein af1432"/>
    <property type="match status" value="1"/>
</dbReference>
<gene>
    <name evidence="5" type="ORF">NR989_00435</name>
</gene>
<dbReference type="InterPro" id="IPR052020">
    <property type="entry name" value="Cyclic_di-GMP/3'3'-cGAMP_PDE"/>
</dbReference>
<name>A0ABY8C9W0_9GAMM</name>
<dbReference type="EMBL" id="CP102381">
    <property type="protein sequence ID" value="WEJ62744.1"/>
    <property type="molecule type" value="Genomic_DNA"/>
</dbReference>
<organism evidence="5 6">
    <name type="scientific">Thiomicrorhabdus lithotrophica</name>
    <dbReference type="NCBI Taxonomy" id="2949997"/>
    <lineage>
        <taxon>Bacteria</taxon>
        <taxon>Pseudomonadati</taxon>
        <taxon>Pseudomonadota</taxon>
        <taxon>Gammaproteobacteria</taxon>
        <taxon>Thiotrichales</taxon>
        <taxon>Piscirickettsiaceae</taxon>
        <taxon>Thiomicrorhabdus</taxon>
    </lineage>
</organism>
<dbReference type="PROSITE" id="PS51832">
    <property type="entry name" value="HD_GYP"/>
    <property type="match status" value="1"/>
</dbReference>
<protein>
    <submittedName>
        <fullName evidence="5">Response regulator</fullName>
    </submittedName>
</protein>
<evidence type="ECO:0000256" key="1">
    <source>
        <dbReference type="PROSITE-ProRule" id="PRU00169"/>
    </source>
</evidence>
<dbReference type="SUPFAM" id="SSF109604">
    <property type="entry name" value="HD-domain/PDEase-like"/>
    <property type="match status" value="1"/>
</dbReference>
<dbReference type="Pfam" id="PF13487">
    <property type="entry name" value="HD_5"/>
    <property type="match status" value="1"/>
</dbReference>
<dbReference type="Pfam" id="PF00072">
    <property type="entry name" value="Response_reg"/>
    <property type="match status" value="1"/>
</dbReference>
<keyword evidence="1" id="KW-0597">Phosphoprotein</keyword>
<sequence length="350" mass="39321">MFKPADVKLLLVDDNAFNLEVIHGTLESVGYEKLTSVSNPLKLSSILEESSFDLILLDINMPIMDGFGVLSLIQQMFAEHERPPVIMLTAQDDAQNRIKAFEAGASDYITKPFNRKELLKRVSLHLDNWVMKQRLLAEKQTLEEKVRERTRAMQEAQLEIVYRLGRASEYRDNETGNHVRRVSLVAEAIARAAGYDDEFCRLIQAASPLHDVGKIGISDLIMLKPGGFTDEEFSIMKSHVTIGGEILANSKSQILQLAHEIALTHHEKYNGKGYPKGLVGEEIPITGRIVAIADVFDALTSDRPYKKAWPIDKAVSLIVREKGEHFDPVLVDAFVSVIPEVEKINKQYLD</sequence>
<dbReference type="PANTHER" id="PTHR45228">
    <property type="entry name" value="CYCLIC DI-GMP PHOSPHODIESTERASE TM_0186-RELATED"/>
    <property type="match status" value="1"/>
</dbReference>
<dbReference type="Proteomes" id="UP001222275">
    <property type="component" value="Chromosome"/>
</dbReference>
<dbReference type="PROSITE" id="PS50110">
    <property type="entry name" value="RESPONSE_REGULATORY"/>
    <property type="match status" value="1"/>
</dbReference>
<feature type="coiled-coil region" evidence="2">
    <location>
        <begin position="132"/>
        <end position="159"/>
    </location>
</feature>
<dbReference type="InterPro" id="IPR037522">
    <property type="entry name" value="HD_GYP_dom"/>
</dbReference>
<proteinExistence type="predicted"/>
<dbReference type="CDD" id="cd00077">
    <property type="entry name" value="HDc"/>
    <property type="match status" value="1"/>
</dbReference>
<dbReference type="InterPro" id="IPR003607">
    <property type="entry name" value="HD/PDEase_dom"/>
</dbReference>
<dbReference type="PANTHER" id="PTHR45228:SF1">
    <property type="entry name" value="CYCLIC DI-GMP PHOSPHODIESTERASE TM_0186"/>
    <property type="match status" value="1"/>
</dbReference>